<dbReference type="AlphaFoldDB" id="A0A1G6NY22"/>
<evidence type="ECO:0000313" key="4">
    <source>
        <dbReference type="Proteomes" id="UP000199501"/>
    </source>
</evidence>
<dbReference type="STRING" id="1271860.SAMN05216174_10412"/>
<organism evidence="3 4">
    <name type="scientific">Actinokineospora iranica</name>
    <dbReference type="NCBI Taxonomy" id="1271860"/>
    <lineage>
        <taxon>Bacteria</taxon>
        <taxon>Bacillati</taxon>
        <taxon>Actinomycetota</taxon>
        <taxon>Actinomycetes</taxon>
        <taxon>Pseudonocardiales</taxon>
        <taxon>Pseudonocardiaceae</taxon>
        <taxon>Actinokineospora</taxon>
    </lineage>
</organism>
<accession>A0A1G6NY22</accession>
<protein>
    <submittedName>
        <fullName evidence="3">Uncharacterized protein</fullName>
    </submittedName>
</protein>
<sequence length="380" mass="40997">MRTYDRETRGSVAVLAARLTEAAAVLGRGDARSAPAYVRDVVARGPEVASAAAAVALSRALELLWQRGWLPGDAIAAVPRPLTRLLADAIAHECARYPASRLHPRWRAELAEIGPARPLRFTALAPALTKVVELIAELMALPQLPHLAPAPGSPVADEPRAPGVDRRVLARVRGLLAKAESTPYPEEAEALSAKAQELMARYAFEQAVLEADDRRPQDASARRLWLTAPYQGPKAQLVDAVASANRCRAVFYSKLGCVGIVGHDTDLEIVEVLASSLHVQATRAMTRAPSRTRAYRHSFLVAYAHRIRQRLDTAGHDATCGDTRLVPVLAARKHAVDIKFDAMFPGIRVRRSSVSDAAGWGAGLAAADQADLHPHRRVAS</sequence>
<dbReference type="EMBL" id="FMZZ01000004">
    <property type="protein sequence ID" value="SDC72842.1"/>
    <property type="molecule type" value="Genomic_DNA"/>
</dbReference>
<evidence type="ECO:0000313" key="3">
    <source>
        <dbReference type="EMBL" id="SDC72842.1"/>
    </source>
</evidence>
<proteinExistence type="predicted"/>
<name>A0A1G6NY22_9PSEU</name>
<dbReference type="OrthoDB" id="3508128at2"/>
<keyword evidence="4" id="KW-1185">Reference proteome</keyword>
<dbReference type="RefSeq" id="WP_091449713.1">
    <property type="nucleotide sequence ID" value="NZ_FMZZ01000004.1"/>
</dbReference>
<dbReference type="InterPro" id="IPR024498">
    <property type="entry name" value="DUF2786"/>
</dbReference>
<dbReference type="Proteomes" id="UP000199501">
    <property type="component" value="Unassembled WGS sequence"/>
</dbReference>
<evidence type="ECO:0000259" key="2">
    <source>
        <dbReference type="Pfam" id="PF23771"/>
    </source>
</evidence>
<evidence type="ECO:0000259" key="1">
    <source>
        <dbReference type="Pfam" id="PF10979"/>
    </source>
</evidence>
<dbReference type="Pfam" id="PF23771">
    <property type="entry name" value="DUF7168"/>
    <property type="match status" value="1"/>
</dbReference>
<feature type="domain" description="DUF2786" evidence="1">
    <location>
        <begin position="167"/>
        <end position="206"/>
    </location>
</feature>
<reference evidence="4" key="1">
    <citation type="submission" date="2016-10" db="EMBL/GenBank/DDBJ databases">
        <authorList>
            <person name="Varghese N."/>
            <person name="Submissions S."/>
        </authorList>
    </citation>
    <scope>NUCLEOTIDE SEQUENCE [LARGE SCALE GENOMIC DNA]</scope>
    <source>
        <strain evidence="4">IBRC-M 10403</strain>
    </source>
</reference>
<gene>
    <name evidence="3" type="ORF">SAMN05216174_10412</name>
</gene>
<feature type="domain" description="DUF7168" evidence="2">
    <location>
        <begin position="233"/>
        <end position="312"/>
    </location>
</feature>
<dbReference type="Pfam" id="PF10979">
    <property type="entry name" value="DUF2786"/>
    <property type="match status" value="1"/>
</dbReference>
<dbReference type="InterPro" id="IPR055592">
    <property type="entry name" value="DUF7168"/>
</dbReference>